<proteinExistence type="predicted"/>
<feature type="transmembrane region" description="Helical" evidence="6">
    <location>
        <begin position="36"/>
        <end position="58"/>
    </location>
</feature>
<gene>
    <name evidence="8" type="ORF">E7Z79_09040</name>
</gene>
<evidence type="ECO:0000256" key="3">
    <source>
        <dbReference type="ARBA" id="ARBA00022692"/>
    </source>
</evidence>
<feature type="domain" description="Major facilitator superfamily (MFS) profile" evidence="7">
    <location>
        <begin position="1"/>
        <end position="372"/>
    </location>
</feature>
<evidence type="ECO:0000256" key="4">
    <source>
        <dbReference type="ARBA" id="ARBA00022989"/>
    </source>
</evidence>
<dbReference type="SUPFAM" id="SSF103473">
    <property type="entry name" value="MFS general substrate transporter"/>
    <property type="match status" value="1"/>
</dbReference>
<accession>A0A8T3VH46</accession>
<evidence type="ECO:0000256" key="2">
    <source>
        <dbReference type="ARBA" id="ARBA00022475"/>
    </source>
</evidence>
<feature type="transmembrane region" description="Helical" evidence="6">
    <location>
        <begin position="285"/>
        <end position="307"/>
    </location>
</feature>
<feature type="transmembrane region" description="Helical" evidence="6">
    <location>
        <begin position="94"/>
        <end position="115"/>
    </location>
</feature>
<dbReference type="Pfam" id="PF07690">
    <property type="entry name" value="MFS_1"/>
    <property type="match status" value="1"/>
</dbReference>
<dbReference type="InterPro" id="IPR020846">
    <property type="entry name" value="MFS_dom"/>
</dbReference>
<dbReference type="GO" id="GO:0022857">
    <property type="term" value="F:transmembrane transporter activity"/>
    <property type="evidence" value="ECO:0007669"/>
    <property type="project" value="InterPro"/>
</dbReference>
<reference evidence="8" key="1">
    <citation type="submission" date="2019-04" db="EMBL/GenBank/DDBJ databases">
        <title>Evolution of Biomass-Degrading Anaerobic Consortia Revealed by Metagenomics.</title>
        <authorList>
            <person name="Peng X."/>
        </authorList>
    </citation>
    <scope>NUCLEOTIDE SEQUENCE</scope>
    <source>
        <strain evidence="8">SIG18</strain>
    </source>
</reference>
<dbReference type="InterPro" id="IPR050189">
    <property type="entry name" value="MFS_Efflux_Transporters"/>
</dbReference>
<evidence type="ECO:0000313" key="8">
    <source>
        <dbReference type="EMBL" id="MBE6502564.1"/>
    </source>
</evidence>
<dbReference type="PANTHER" id="PTHR43124:SF3">
    <property type="entry name" value="CHLORAMPHENICOL EFFLUX PUMP RV0191"/>
    <property type="match status" value="1"/>
</dbReference>
<evidence type="ECO:0000256" key="6">
    <source>
        <dbReference type="SAM" id="Phobius"/>
    </source>
</evidence>
<feature type="transmembrane region" description="Helical" evidence="6">
    <location>
        <begin position="151"/>
        <end position="173"/>
    </location>
</feature>
<dbReference type="PROSITE" id="PS50850">
    <property type="entry name" value="MFS"/>
    <property type="match status" value="1"/>
</dbReference>
<protein>
    <submittedName>
        <fullName evidence="8">MFS transporter</fullName>
    </submittedName>
</protein>
<dbReference type="PANTHER" id="PTHR43124">
    <property type="entry name" value="PURINE EFFLUX PUMP PBUE"/>
    <property type="match status" value="1"/>
</dbReference>
<feature type="transmembrane region" description="Helical" evidence="6">
    <location>
        <begin position="233"/>
        <end position="254"/>
    </location>
</feature>
<feature type="transmembrane region" description="Helical" evidence="6">
    <location>
        <begin position="347"/>
        <end position="366"/>
    </location>
</feature>
<dbReference type="Gene3D" id="1.20.1250.20">
    <property type="entry name" value="MFS general substrate transporter like domains"/>
    <property type="match status" value="2"/>
</dbReference>
<feature type="transmembrane region" description="Helical" evidence="6">
    <location>
        <begin position="319"/>
        <end position="341"/>
    </location>
</feature>
<dbReference type="GO" id="GO:0005886">
    <property type="term" value="C:plasma membrane"/>
    <property type="evidence" value="ECO:0007669"/>
    <property type="project" value="UniProtKB-SubCell"/>
</dbReference>
<dbReference type="Proteomes" id="UP000783037">
    <property type="component" value="Unassembled WGS sequence"/>
</dbReference>
<comment type="caution">
    <text evidence="8">The sequence shown here is derived from an EMBL/GenBank/DDBJ whole genome shotgun (WGS) entry which is preliminary data.</text>
</comment>
<evidence type="ECO:0000313" key="9">
    <source>
        <dbReference type="Proteomes" id="UP000783037"/>
    </source>
</evidence>
<evidence type="ECO:0000256" key="5">
    <source>
        <dbReference type="ARBA" id="ARBA00023136"/>
    </source>
</evidence>
<keyword evidence="3 6" id="KW-0812">Transmembrane</keyword>
<dbReference type="EMBL" id="SUTK01000077">
    <property type="protein sequence ID" value="MBE6502564.1"/>
    <property type="molecule type" value="Genomic_DNA"/>
</dbReference>
<evidence type="ECO:0000259" key="7">
    <source>
        <dbReference type="PROSITE" id="PS50850"/>
    </source>
</evidence>
<dbReference type="RefSeq" id="WP_303739638.1">
    <property type="nucleotide sequence ID" value="NZ_SUTK01000077.1"/>
</dbReference>
<feature type="transmembrane region" description="Helical" evidence="6">
    <location>
        <begin position="70"/>
        <end position="88"/>
    </location>
</feature>
<dbReference type="AlphaFoldDB" id="A0A8T3VH46"/>
<dbReference type="InterPro" id="IPR036259">
    <property type="entry name" value="MFS_trans_sf"/>
</dbReference>
<feature type="transmembrane region" description="Helical" evidence="6">
    <location>
        <begin position="127"/>
        <end position="145"/>
    </location>
</feature>
<name>A0A8T3VH46_9EURY</name>
<feature type="transmembrane region" description="Helical" evidence="6">
    <location>
        <begin position="7"/>
        <end position="30"/>
    </location>
</feature>
<comment type="subcellular location">
    <subcellularLocation>
        <location evidence="1">Cell membrane</location>
        <topology evidence="1">Multi-pass membrane protein</topology>
    </subcellularLocation>
</comment>
<keyword evidence="5 6" id="KW-0472">Membrane</keyword>
<keyword evidence="2" id="KW-1003">Cell membrane</keyword>
<organism evidence="8 9">
    <name type="scientific">Methanobrevibacter thaueri</name>
    <dbReference type="NCBI Taxonomy" id="190975"/>
    <lineage>
        <taxon>Archaea</taxon>
        <taxon>Methanobacteriati</taxon>
        <taxon>Methanobacteriota</taxon>
        <taxon>Methanomada group</taxon>
        <taxon>Methanobacteria</taxon>
        <taxon>Methanobacteriales</taxon>
        <taxon>Methanobacteriaceae</taxon>
        <taxon>Methanobrevibacter</taxon>
    </lineage>
</organism>
<feature type="transmembrane region" description="Helical" evidence="6">
    <location>
        <begin position="194"/>
        <end position="213"/>
    </location>
</feature>
<feature type="transmembrane region" description="Helical" evidence="6">
    <location>
        <begin position="261"/>
        <end position="279"/>
    </location>
</feature>
<evidence type="ECO:0000256" key="1">
    <source>
        <dbReference type="ARBA" id="ARBA00004651"/>
    </source>
</evidence>
<sequence>MLKKITFSMFLMAFSLSTFLSIPGIIPLIAEYFSVPITMASLFVALFALILSVTGLFLPFYFSKYERKRFFIISLSVFILSSFLQIFIDNFYLALFIRLIPAFFYSSAISIALTVMGELGSGNVNKVVLGVSAGSILGLSISTHIGMTFGYAFVNVWLLLVNVIGLAGIWLLFPEMEGHQRSTIENIKSARNKRFLVSLPFTIFIGVAISMIYNYFSVVLEVLTKIPADLISIFLFANGIVAVCGTSLFGYFIGKRNNLPIVIYPIVFAVVVIFLGLGIEVPEFTFVQLILFGLMDGSMHTISQYWLSSSIREAPEFANGAYLFINNMNRAVGVFIGGIFIDEKAGLLLILTSVACFILACPTALYRIREFPNLK</sequence>
<keyword evidence="4 6" id="KW-1133">Transmembrane helix</keyword>
<dbReference type="InterPro" id="IPR011701">
    <property type="entry name" value="MFS"/>
</dbReference>